<dbReference type="InterPro" id="IPR003593">
    <property type="entry name" value="AAA+_ATPase"/>
</dbReference>
<sequence length="324" mass="34104">MTLVTTQAASISDLRISLSRYTFMLNGQPAYTLPARLAPDVAFFLHRSGVDFRAAATSGLASLVPLLLPCIWLAAVYSLMRRQMNGATGNVGKKASNSLRLSADDLSFDDIAGVDTAKQEVQEVVSMLKDPSRYTAAGARLPSGVLMVGPPGTGKTLLARVMAAQAGVPFFYCSGSDFVELFVGRGAARVRALFKEAAAAAPCLIFVDELDALGKQRSLRMSGSNDEAEQTLNQMLACMDGPTPSYSGAELAALGNEAAIRSVRRSAAEVVQADFVGAINSFNAARRRAPGSVVLDGLLPVKPAWWPGWAGEPPPAPGPARSNS</sequence>
<evidence type="ECO:0000313" key="4">
    <source>
        <dbReference type="Proteomes" id="UP000037460"/>
    </source>
</evidence>
<keyword evidence="1" id="KW-1133">Transmembrane helix</keyword>
<evidence type="ECO:0000259" key="2">
    <source>
        <dbReference type="SMART" id="SM00382"/>
    </source>
</evidence>
<dbReference type="PANTHER" id="PTHR23076">
    <property type="entry name" value="METALLOPROTEASE M41 FTSH"/>
    <property type="match status" value="1"/>
</dbReference>
<dbReference type="Proteomes" id="UP000037460">
    <property type="component" value="Unassembled WGS sequence"/>
</dbReference>
<dbReference type="SMART" id="SM00382">
    <property type="entry name" value="AAA"/>
    <property type="match status" value="1"/>
</dbReference>
<keyword evidence="3" id="KW-0645">Protease</keyword>
<dbReference type="GO" id="GO:0006508">
    <property type="term" value="P:proteolysis"/>
    <property type="evidence" value="ECO:0007669"/>
    <property type="project" value="UniProtKB-KW"/>
</dbReference>
<dbReference type="PANTHER" id="PTHR23076:SF97">
    <property type="entry name" value="ATP-DEPENDENT ZINC METALLOPROTEASE YME1L1"/>
    <property type="match status" value="1"/>
</dbReference>
<feature type="domain" description="AAA+ ATPase" evidence="2">
    <location>
        <begin position="141"/>
        <end position="299"/>
    </location>
</feature>
<dbReference type="GO" id="GO:0004176">
    <property type="term" value="F:ATP-dependent peptidase activity"/>
    <property type="evidence" value="ECO:0007669"/>
    <property type="project" value="TreeGrafter"/>
</dbReference>
<reference evidence="4" key="1">
    <citation type="journal article" date="2015" name="PLoS Genet.">
        <title>Genome Sequence and Transcriptome Analyses of Chrysochromulina tobin: Metabolic Tools for Enhanced Algal Fitness in the Prominent Order Prymnesiales (Haptophyceae).</title>
        <authorList>
            <person name="Hovde B.T."/>
            <person name="Deodato C.R."/>
            <person name="Hunsperger H.M."/>
            <person name="Ryken S.A."/>
            <person name="Yost W."/>
            <person name="Jha R.K."/>
            <person name="Patterson J."/>
            <person name="Monnat R.J. Jr."/>
            <person name="Barlow S.B."/>
            <person name="Starkenburg S.R."/>
            <person name="Cattolico R.A."/>
        </authorList>
    </citation>
    <scope>NUCLEOTIDE SEQUENCE</scope>
    <source>
        <strain evidence="4">CCMP291</strain>
    </source>
</reference>
<keyword evidence="4" id="KW-1185">Reference proteome</keyword>
<dbReference type="FunFam" id="3.40.50.300:FF:002568">
    <property type="entry name" value="Cell division protein (FtsH)"/>
    <property type="match status" value="1"/>
</dbReference>
<evidence type="ECO:0000256" key="1">
    <source>
        <dbReference type="SAM" id="Phobius"/>
    </source>
</evidence>
<dbReference type="GO" id="GO:0016887">
    <property type="term" value="F:ATP hydrolysis activity"/>
    <property type="evidence" value="ECO:0007669"/>
    <property type="project" value="InterPro"/>
</dbReference>
<name>A0A0M0JIX2_9EUKA</name>
<evidence type="ECO:0000313" key="3">
    <source>
        <dbReference type="EMBL" id="KOO26536.1"/>
    </source>
</evidence>
<keyword evidence="1" id="KW-0472">Membrane</keyword>
<gene>
    <name evidence="3" type="ORF">Ctob_010816</name>
</gene>
<proteinExistence type="predicted"/>
<dbReference type="SUPFAM" id="SSF52540">
    <property type="entry name" value="P-loop containing nucleoside triphosphate hydrolases"/>
    <property type="match status" value="1"/>
</dbReference>
<dbReference type="InterPro" id="IPR027417">
    <property type="entry name" value="P-loop_NTPase"/>
</dbReference>
<dbReference type="Gene3D" id="3.40.50.300">
    <property type="entry name" value="P-loop containing nucleotide triphosphate hydrolases"/>
    <property type="match status" value="1"/>
</dbReference>
<organism evidence="3 4">
    <name type="scientific">Chrysochromulina tobinii</name>
    <dbReference type="NCBI Taxonomy" id="1460289"/>
    <lineage>
        <taxon>Eukaryota</taxon>
        <taxon>Haptista</taxon>
        <taxon>Haptophyta</taxon>
        <taxon>Prymnesiophyceae</taxon>
        <taxon>Prymnesiales</taxon>
        <taxon>Chrysochromulinaceae</taxon>
        <taxon>Chrysochromulina</taxon>
    </lineage>
</organism>
<dbReference type="GO" id="GO:0005524">
    <property type="term" value="F:ATP binding"/>
    <property type="evidence" value="ECO:0007669"/>
    <property type="project" value="InterPro"/>
</dbReference>
<dbReference type="AlphaFoldDB" id="A0A0M0JIX2"/>
<dbReference type="GO" id="GO:0008237">
    <property type="term" value="F:metallopeptidase activity"/>
    <property type="evidence" value="ECO:0007669"/>
    <property type="project" value="UniProtKB-KW"/>
</dbReference>
<keyword evidence="3" id="KW-0378">Hydrolase</keyword>
<protein>
    <submittedName>
        <fullName evidence="3">ATP-dependent metalloprotease</fullName>
    </submittedName>
</protein>
<dbReference type="OrthoDB" id="10261193at2759"/>
<dbReference type="Pfam" id="PF00004">
    <property type="entry name" value="AAA"/>
    <property type="match status" value="1"/>
</dbReference>
<keyword evidence="3" id="KW-0482">Metalloprotease</keyword>
<comment type="caution">
    <text evidence="3">The sequence shown here is derived from an EMBL/GenBank/DDBJ whole genome shotgun (WGS) entry which is preliminary data.</text>
</comment>
<dbReference type="EMBL" id="JWZX01002839">
    <property type="protein sequence ID" value="KOO26536.1"/>
    <property type="molecule type" value="Genomic_DNA"/>
</dbReference>
<dbReference type="InterPro" id="IPR003959">
    <property type="entry name" value="ATPase_AAA_core"/>
</dbReference>
<keyword evidence="1" id="KW-0812">Transmembrane</keyword>
<accession>A0A0M0JIX2</accession>
<feature type="transmembrane region" description="Helical" evidence="1">
    <location>
        <begin position="54"/>
        <end position="77"/>
    </location>
</feature>